<sequence length="1795" mass="201824">MIVVTLGIKDQGTGLYEINCVSPNGIFRAVDVIISGSLFEGVFELVFDLSKNFLIKDKLSLELIDFNNNRKEISYFTFDLHEATHILNPKEITIADFSYFKFNHESIDTTFGHRKTSLFFRVSDLPIDFTPQIYINESSVEFVEPKRHAYSFIGKYHRGMEMFVIDIELPSKLFDTNLSYILFAPTKIERSALETKFGSDATIKITSKYFDNYPPMITNFKFIKSHVVEIDVDQEIEIGWEFEITDNPNGFCYGTFEITSDKDGSPFVFNISSIDRISGNEFQGYYPITFKVYGNTIDQSYSISSVNLYDKNGRVSTYPTWDYPTRLSPLLRLSKDHSIKLVCKNVVSLNTLAPSLKPVQGFSYSFNPVDRMVSFTIKVVDNGGRGFSPFSKHNPIVYVDGIYDHIKVQTNVCGSCANTASLITYIAKVELNYNLIISGCSFSVFGIVDRHMNFYGANAKSLKELGFKSTLKKTDIYFIPSISSITPISDIGGDITIHGERFTSKCKVYTQNNGGEFTERTVKILSSTMIITTIPSSKTDINVKVLYSPSKYTNTIKVSPFISSKKKFVYIDTNSNCATNCGTIDNPYKTIKEALTKSDSFSDTLLILPGVYVGEENTQIDITVFREIFSLSGPETTIINCEGYGYGIKAKNAKRLILTGVTLRNCVSDQGGALSLYNTPTRLVNVHFVNNTALNGGAVYVFGQELSIKDSVFYNNTVVSNGASIYADLAIVKIKGDLTSFVPNIDLSSNTDSSGRAKDILCRNSTIKIDETIDMNKADFECFDGCDSSYANKPLCLSTIVNYKAGKSVCTKESCLSRPDECSCLFSGLVLETYSQDCSVLEIDQCESYHQQPAHDIVLEKHSGGQNKIVNRFYGYLSVSESKYVTLLFTGSNYGYILKINTKEQFSMIQNTRFNQTKTIYLTHKHVHFIEIIVFSSVSQSSQRYFQMTPFLSINDDIFYSNLICGDKVLDKMESFANDDDDRISNPFYCPADLEYPTLGSNPYCGDKICNEVPDECFQDCFDVLTKTCPTRTVPDGHIAPGFFVSDDTLGELIYNQFIWKLPGSDHLTFGIDIVNGEEASAPIFQFDYCQHIAPNIMEDIYRGNVYLLPDQFNARPLPECTYSSSTKSNDTSFEVSQSLQASASQSYEASVSGGFMGTSGSVTAAYSQEKSSKEASKLSTNSKEKIFKTDLYCKTSFVEMDMEKIALHPNLLRSLSEVVDVEGVVELVKKHGTHFYNSAFLGGKLTQLTIVKSSDVKKSSESSFSQSAAASLSASVNSPSFSVSASVSGSLDSSNDKSQEESNRDSSTTSRILTYGGAPAAFSPAQDGESSPTYSDWSRTIDLLPVPIDYRLVPIRNLIKDTWKSKHNPDTNLKSLWEQAEDIYYAMNQFDFSSSQSGYSLIFELDSSRANYETNNSPELEIIYWVKGKDKPLVFRQKMELVHVGLDGREYGYLYKNSKLYSHARCFRYTAFNRDISTSYATDFMSCDYGAQANMQYPIRLDFTGPNFFSSVKTPEIKLTFKEGDESLINYNNPAKIISWLNNQAILFNQDGVITKGTDYYLSTAFENRWAWHTSKSYLFRNYYPGSHTVSCTDDFSYTSSGTCKDSIIFKFGKSIMAGNKEIPDNNNPVQGEWFATLGEERPLINWFNYKAPIGNDFKGTLEIAHRSDIGLQSRIYWVKVFYPSNDNNWLFDIKAYHIKSDQNSIHSKEYLEVNIEPGTPKDRFSPYKFITLKPLEISEPKQLFFYHNYNYPVDGVLSTGFESIYNLPSYAFILLDGKNITFLDSGTGNSYHY</sequence>
<comment type="caution">
    <text evidence="3">The sequence shown here is derived from an EMBL/GenBank/DDBJ whole genome shotgun (WGS) entry which is preliminary data.</text>
</comment>
<dbReference type="InterPro" id="IPR020864">
    <property type="entry name" value="MACPF"/>
</dbReference>
<dbReference type="PANTHER" id="PTHR31378">
    <property type="entry name" value="EGF-LIKE DOMAIN-CONTAINING PROTEIN-RELATED-RELATED"/>
    <property type="match status" value="1"/>
</dbReference>
<proteinExistence type="predicted"/>
<dbReference type="PANTHER" id="PTHR31378:SF17">
    <property type="match status" value="1"/>
</dbReference>
<dbReference type="SUPFAM" id="SSF51126">
    <property type="entry name" value="Pectin lyase-like"/>
    <property type="match status" value="1"/>
</dbReference>
<feature type="domain" description="MACPF" evidence="2">
    <location>
        <begin position="1051"/>
        <end position="1392"/>
    </location>
</feature>
<dbReference type="Pfam" id="PF01823">
    <property type="entry name" value="MACPF"/>
    <property type="match status" value="1"/>
</dbReference>
<evidence type="ECO:0000313" key="4">
    <source>
        <dbReference type="Proteomes" id="UP000695562"/>
    </source>
</evidence>
<evidence type="ECO:0000256" key="1">
    <source>
        <dbReference type="SAM" id="MobiDB-lite"/>
    </source>
</evidence>
<dbReference type="PROSITE" id="PS51412">
    <property type="entry name" value="MACPF_2"/>
    <property type="match status" value="1"/>
</dbReference>
<keyword evidence="4" id="KW-1185">Reference proteome</keyword>
<name>A0A8J4Q4A2_9MYCE</name>
<gene>
    <name evidence="3" type="ORF">CYY_005008</name>
</gene>
<dbReference type="OrthoDB" id="21110at2759"/>
<reference evidence="3" key="1">
    <citation type="submission" date="2020-01" db="EMBL/GenBank/DDBJ databases">
        <title>Development of genomics and gene disruption for Polysphondylium violaceum indicates a role for the polyketide synthase stlB in stalk morphogenesis.</title>
        <authorList>
            <person name="Narita B."/>
            <person name="Kawabe Y."/>
            <person name="Kin K."/>
            <person name="Saito T."/>
            <person name="Gibbs R."/>
            <person name="Kuspa A."/>
            <person name="Muzny D."/>
            <person name="Queller D."/>
            <person name="Richards S."/>
            <person name="Strassman J."/>
            <person name="Sucgang R."/>
            <person name="Worley K."/>
            <person name="Schaap P."/>
        </authorList>
    </citation>
    <scope>NUCLEOTIDE SEQUENCE</scope>
    <source>
        <strain evidence="3">QSvi11</strain>
    </source>
</reference>
<dbReference type="InterPro" id="IPR011050">
    <property type="entry name" value="Pectin_lyase_fold/virulence"/>
</dbReference>
<organism evidence="3 4">
    <name type="scientific">Polysphondylium violaceum</name>
    <dbReference type="NCBI Taxonomy" id="133409"/>
    <lineage>
        <taxon>Eukaryota</taxon>
        <taxon>Amoebozoa</taxon>
        <taxon>Evosea</taxon>
        <taxon>Eumycetozoa</taxon>
        <taxon>Dictyostelia</taxon>
        <taxon>Dictyosteliales</taxon>
        <taxon>Dictyosteliaceae</taxon>
        <taxon>Polysphondylium</taxon>
    </lineage>
</organism>
<protein>
    <recommendedName>
        <fullName evidence="2">MACPF domain-containing protein</fullName>
    </recommendedName>
</protein>
<feature type="region of interest" description="Disordered" evidence="1">
    <location>
        <begin position="1290"/>
        <end position="1311"/>
    </location>
</feature>
<evidence type="ECO:0000313" key="3">
    <source>
        <dbReference type="EMBL" id="KAF2073691.1"/>
    </source>
</evidence>
<accession>A0A8J4Q4A2</accession>
<dbReference type="InterPro" id="IPR055462">
    <property type="entry name" value="DUF7034"/>
</dbReference>
<evidence type="ECO:0000259" key="2">
    <source>
        <dbReference type="PROSITE" id="PS51412"/>
    </source>
</evidence>
<feature type="compositionally biased region" description="Basic and acidic residues" evidence="1">
    <location>
        <begin position="1295"/>
        <end position="1305"/>
    </location>
</feature>
<dbReference type="EMBL" id="AJWJ01000189">
    <property type="protein sequence ID" value="KAF2073691.1"/>
    <property type="molecule type" value="Genomic_DNA"/>
</dbReference>
<dbReference type="Pfam" id="PF23034">
    <property type="entry name" value="DUF7035"/>
    <property type="match status" value="1"/>
</dbReference>
<dbReference type="Proteomes" id="UP000695562">
    <property type="component" value="Unassembled WGS sequence"/>
</dbReference>
<dbReference type="Pfam" id="PF23033">
    <property type="entry name" value="DUF7034"/>
    <property type="match status" value="1"/>
</dbReference>
<dbReference type="SMART" id="SM00457">
    <property type="entry name" value="MACPF"/>
    <property type="match status" value="1"/>
</dbReference>
<dbReference type="InterPro" id="IPR055463">
    <property type="entry name" value="DUF7035"/>
</dbReference>